<reference evidence="1 2" key="1">
    <citation type="journal article" date="2013" name="Genome Announc.">
        <title>Genome of the haloarchaeon Natronomonas moolapensis, a neutrophilic member of a previously haloalkaliphilic genus.</title>
        <authorList>
            <person name="Dyall-Smith M.L."/>
            <person name="Pfeiffer F."/>
            <person name="Oberwinkler T."/>
            <person name="Klee K."/>
            <person name="Rampp M."/>
            <person name="Palm P."/>
            <person name="Gross K."/>
            <person name="Schuster S.C."/>
            <person name="Oesterhelt D."/>
        </authorList>
    </citation>
    <scope>NUCLEOTIDE SEQUENCE [LARGE SCALE GENOMIC DNA]</scope>
    <source>
        <strain evidence="2">DSM 18674 / JCM 14361 / 8.8.11</strain>
    </source>
</reference>
<dbReference type="HOGENOM" id="CLU_122694_1_0_2"/>
<dbReference type="AlphaFoldDB" id="M1XPM8"/>
<dbReference type="EMBL" id="HF582854">
    <property type="protein sequence ID" value="CCQ36015.1"/>
    <property type="molecule type" value="Genomic_DNA"/>
</dbReference>
<accession>M1XPM8</accession>
<name>M1XPM8_NATM8</name>
<evidence type="ECO:0000313" key="1">
    <source>
        <dbReference type="EMBL" id="CCQ36015.1"/>
    </source>
</evidence>
<gene>
    <name evidence="1" type="ordered locus">Nmlp_1827</name>
</gene>
<dbReference type="eggNOG" id="arCOG07982">
    <property type="taxonomic scope" value="Archaea"/>
</dbReference>
<evidence type="ECO:0000313" key="2">
    <source>
        <dbReference type="Proteomes" id="UP000011867"/>
    </source>
</evidence>
<protein>
    <submittedName>
        <fullName evidence="1">Uncharacterized protein</fullName>
    </submittedName>
</protein>
<dbReference type="KEGG" id="nmo:Nmlp_1827"/>
<dbReference type="InterPro" id="IPR046783">
    <property type="entry name" value="HTH_63"/>
</dbReference>
<organism evidence="1 2">
    <name type="scientific">Natronomonas moolapensis (strain DSM 18674 / CECT 7526 / JCM 14361 / 8.8.11)</name>
    <dbReference type="NCBI Taxonomy" id="268739"/>
    <lineage>
        <taxon>Archaea</taxon>
        <taxon>Methanobacteriati</taxon>
        <taxon>Methanobacteriota</taxon>
        <taxon>Stenosarchaea group</taxon>
        <taxon>Halobacteria</taxon>
        <taxon>Halobacteriales</taxon>
        <taxon>Natronomonadaceae</taxon>
        <taxon>Natronomonas</taxon>
    </lineage>
</organism>
<dbReference type="STRING" id="268739.Nmlp_1827"/>
<dbReference type="GeneID" id="14650928"/>
<dbReference type="OrthoDB" id="241883at2157"/>
<dbReference type="RefSeq" id="WP_015408842.1">
    <property type="nucleotide sequence ID" value="NC_020388.1"/>
</dbReference>
<dbReference type="Proteomes" id="UP000011867">
    <property type="component" value="Chromosome"/>
</dbReference>
<sequence>MTDEPDDPPRVVVWVRELSVPPGDPREAVLSRLGELESRGLVADVSLRVWGATVDAAVVDGGEFEQPVRSCVAEFHRWAERTGHSLEPAFRREQRSSMLSTERSAVVRLPRVCVAVYTDGGLRGVFPCSPAEEAGTETVWDCLDRLGAGAAAGKPLE</sequence>
<dbReference type="Pfam" id="PF20575">
    <property type="entry name" value="HTH_63"/>
    <property type="match status" value="1"/>
</dbReference>
<keyword evidence="2" id="KW-1185">Reference proteome</keyword>
<proteinExistence type="predicted"/>